<protein>
    <submittedName>
        <fullName evidence="2">Uncharacterized protein</fullName>
    </submittedName>
</protein>
<proteinExistence type="predicted"/>
<feature type="non-terminal residue" evidence="2">
    <location>
        <position position="1"/>
    </location>
</feature>
<comment type="caution">
    <text evidence="2">The sequence shown here is derived from an EMBL/GenBank/DDBJ whole genome shotgun (WGS) entry which is preliminary data.</text>
</comment>
<feature type="compositionally biased region" description="Polar residues" evidence="1">
    <location>
        <begin position="65"/>
        <end position="74"/>
    </location>
</feature>
<evidence type="ECO:0000256" key="1">
    <source>
        <dbReference type="SAM" id="MobiDB-lite"/>
    </source>
</evidence>
<reference evidence="2 3" key="1">
    <citation type="submission" date="2021-07" db="EMBL/GenBank/DDBJ databases">
        <authorList>
            <person name="Palmer J.M."/>
        </authorList>
    </citation>
    <scope>NUCLEOTIDE SEQUENCE [LARGE SCALE GENOMIC DNA]</scope>
    <source>
        <strain evidence="2 3">AT_MEX2019</strain>
        <tissue evidence="2">Muscle</tissue>
    </source>
</reference>
<feature type="compositionally biased region" description="Low complexity" evidence="1">
    <location>
        <begin position="75"/>
        <end position="94"/>
    </location>
</feature>
<keyword evidence="3" id="KW-1185">Reference proteome</keyword>
<dbReference type="Proteomes" id="UP001345963">
    <property type="component" value="Unassembled WGS sequence"/>
</dbReference>
<accession>A0ABU7AGS2</accession>
<gene>
    <name evidence="2" type="ORF">ATANTOWER_023034</name>
</gene>
<organism evidence="2 3">
    <name type="scientific">Ataeniobius toweri</name>
    <dbReference type="NCBI Taxonomy" id="208326"/>
    <lineage>
        <taxon>Eukaryota</taxon>
        <taxon>Metazoa</taxon>
        <taxon>Chordata</taxon>
        <taxon>Craniata</taxon>
        <taxon>Vertebrata</taxon>
        <taxon>Euteleostomi</taxon>
        <taxon>Actinopterygii</taxon>
        <taxon>Neopterygii</taxon>
        <taxon>Teleostei</taxon>
        <taxon>Neoteleostei</taxon>
        <taxon>Acanthomorphata</taxon>
        <taxon>Ovalentaria</taxon>
        <taxon>Atherinomorphae</taxon>
        <taxon>Cyprinodontiformes</taxon>
        <taxon>Goodeidae</taxon>
        <taxon>Ataeniobius</taxon>
    </lineage>
</organism>
<dbReference type="EMBL" id="JAHUTI010014926">
    <property type="protein sequence ID" value="MED6237337.1"/>
    <property type="molecule type" value="Genomic_DNA"/>
</dbReference>
<name>A0ABU7AGS2_9TELE</name>
<feature type="compositionally biased region" description="Basic and acidic residues" evidence="1">
    <location>
        <begin position="108"/>
        <end position="125"/>
    </location>
</feature>
<evidence type="ECO:0000313" key="2">
    <source>
        <dbReference type="EMBL" id="MED6237337.1"/>
    </source>
</evidence>
<feature type="region of interest" description="Disordered" evidence="1">
    <location>
        <begin position="18"/>
        <end position="125"/>
    </location>
</feature>
<evidence type="ECO:0000313" key="3">
    <source>
        <dbReference type="Proteomes" id="UP001345963"/>
    </source>
</evidence>
<sequence>PDEPAVFREDVLNRLLEEELESAGTQAQRLASSPPRSPILTHSLTPLRRTNRNLSSEHSIHLKPSTISRRNQSLSEADSPPSPAGDDSSSPQPSEELEAPLLNGAAETQEKKKSHSEGKLCHQEGDVSRTLNASLGCVYFTR</sequence>